<comment type="subcellular location">
    <subcellularLocation>
        <location evidence="1">Secreted</location>
    </subcellularLocation>
</comment>
<dbReference type="PANTHER" id="PTHR34216">
    <property type="match status" value="1"/>
</dbReference>
<dbReference type="InterPro" id="IPR051398">
    <property type="entry name" value="Polysacch_Deacetylase"/>
</dbReference>
<feature type="domain" description="NodB homology" evidence="3">
    <location>
        <begin position="138"/>
        <end position="181"/>
    </location>
</feature>
<keyword evidence="2" id="KW-0732">Signal</keyword>
<organism evidence="4 5">
    <name type="scientific">Marinobacter guineae</name>
    <dbReference type="NCBI Taxonomy" id="432303"/>
    <lineage>
        <taxon>Bacteria</taxon>
        <taxon>Pseudomonadati</taxon>
        <taxon>Pseudomonadota</taxon>
        <taxon>Gammaproteobacteria</taxon>
        <taxon>Pseudomonadales</taxon>
        <taxon>Marinobacteraceae</taxon>
        <taxon>Marinobacter</taxon>
    </lineage>
</organism>
<comment type="caution">
    <text evidence="4">The sequence shown here is derived from an EMBL/GenBank/DDBJ whole genome shotgun (WGS) entry which is preliminary data.</text>
</comment>
<name>A0A2G1VIK2_9GAMM</name>
<dbReference type="InterPro" id="IPR011330">
    <property type="entry name" value="Glyco_hydro/deAcase_b/a-brl"/>
</dbReference>
<gene>
    <name evidence="4" type="ORF">CLH62_01760</name>
</gene>
<protein>
    <submittedName>
        <fullName evidence="4">Chitin deacetylase</fullName>
    </submittedName>
</protein>
<dbReference type="PANTHER" id="PTHR34216:SF3">
    <property type="entry name" value="POLY-BETA-1,6-N-ACETYL-D-GLUCOSAMINE N-DEACETYLASE"/>
    <property type="match status" value="1"/>
</dbReference>
<reference evidence="4 5" key="1">
    <citation type="submission" date="2017-09" db="EMBL/GenBank/DDBJ databases">
        <title>The draft genome sequences of Marinobacter guineae M3B.</title>
        <authorList>
            <person name="Cao J."/>
        </authorList>
    </citation>
    <scope>NUCLEOTIDE SEQUENCE [LARGE SCALE GENOMIC DNA]</scope>
    <source>
        <strain evidence="4 5">M3B</strain>
    </source>
</reference>
<evidence type="ECO:0000259" key="3">
    <source>
        <dbReference type="Pfam" id="PF01522"/>
    </source>
</evidence>
<dbReference type="AlphaFoldDB" id="A0A2G1VIK2"/>
<dbReference type="GO" id="GO:0016810">
    <property type="term" value="F:hydrolase activity, acting on carbon-nitrogen (but not peptide) bonds"/>
    <property type="evidence" value="ECO:0007669"/>
    <property type="project" value="InterPro"/>
</dbReference>
<dbReference type="EMBL" id="NTFI01000001">
    <property type="protein sequence ID" value="PHQ26349.1"/>
    <property type="molecule type" value="Genomic_DNA"/>
</dbReference>
<evidence type="ECO:0000313" key="4">
    <source>
        <dbReference type="EMBL" id="PHQ26349.1"/>
    </source>
</evidence>
<evidence type="ECO:0000313" key="5">
    <source>
        <dbReference type="Proteomes" id="UP000229044"/>
    </source>
</evidence>
<evidence type="ECO:0000256" key="2">
    <source>
        <dbReference type="ARBA" id="ARBA00022729"/>
    </source>
</evidence>
<evidence type="ECO:0000256" key="1">
    <source>
        <dbReference type="ARBA" id="ARBA00004613"/>
    </source>
</evidence>
<dbReference type="Pfam" id="PF01522">
    <property type="entry name" value="Polysacc_deac_1"/>
    <property type="match status" value="2"/>
</dbReference>
<feature type="domain" description="NodB homology" evidence="3">
    <location>
        <begin position="268"/>
        <end position="333"/>
    </location>
</feature>
<dbReference type="GO" id="GO:0005975">
    <property type="term" value="P:carbohydrate metabolic process"/>
    <property type="evidence" value="ECO:0007669"/>
    <property type="project" value="InterPro"/>
</dbReference>
<dbReference type="Proteomes" id="UP000229044">
    <property type="component" value="Unassembled WGS sequence"/>
</dbReference>
<dbReference type="GO" id="GO:0005576">
    <property type="term" value="C:extracellular region"/>
    <property type="evidence" value="ECO:0007669"/>
    <property type="project" value="UniProtKB-SubCell"/>
</dbReference>
<dbReference type="SUPFAM" id="SSF88713">
    <property type="entry name" value="Glycoside hydrolase/deacetylase"/>
    <property type="match status" value="1"/>
</dbReference>
<dbReference type="OrthoDB" id="9814639at2"/>
<proteinExistence type="predicted"/>
<keyword evidence="5" id="KW-1185">Reference proteome</keyword>
<dbReference type="CDD" id="cd10918">
    <property type="entry name" value="CE4_NodB_like_5s_6s"/>
    <property type="match status" value="1"/>
</dbReference>
<accession>A0A2G1VIK2</accession>
<dbReference type="Gene3D" id="3.20.20.370">
    <property type="entry name" value="Glycoside hydrolase/deacetylase"/>
    <property type="match status" value="1"/>
</dbReference>
<sequence>MKQRRRHPLTLRAAYKDDLHKRLCDYITDTNFSRNGQSTDMPMLKKAVKFWLDAFFALRALIALRRLRQPSLVILTYHRVLAEDDSHRLCEQPGMIVSPGHLRNHIAIMESLGAVPMFLDDWLEQQKQSPENLPRLAFAVTFDDGWRDNFTQGLPVLREKNTPATIFLVSDFLDTKHVFWPEQILHLLTTVPPATVKRCLPGTLDWLRDYARDFRLGERKLSIEDADKVINRLKTLDDFEIYEHLKKTFNQCPELQPRAETAYILQAADIDALVDSGLIRFGAHTRNHARLNRLQSIEQLKDEVVNCKQLLEERLKNPIGLFCYPNGDITPDGERLVEAHYTAACTTETGLNRASTSPFKLRRLNLHDGNARHTLGLLATLGKGKL</sequence>
<dbReference type="InterPro" id="IPR002509">
    <property type="entry name" value="NODB_dom"/>
</dbReference>